<feature type="region of interest" description="Disordered" evidence="1">
    <location>
        <begin position="160"/>
        <end position="200"/>
    </location>
</feature>
<dbReference type="EMBL" id="AZHD01000007">
    <property type="protein sequence ID" value="OAA61618.1"/>
    <property type="molecule type" value="Genomic_DNA"/>
</dbReference>
<feature type="region of interest" description="Disordered" evidence="1">
    <location>
        <begin position="237"/>
        <end position="404"/>
    </location>
</feature>
<protein>
    <submittedName>
        <fullName evidence="2">Uncharacterized protein</fullName>
    </submittedName>
</protein>
<feature type="compositionally biased region" description="Low complexity" evidence="1">
    <location>
        <begin position="276"/>
        <end position="356"/>
    </location>
</feature>
<feature type="compositionally biased region" description="Polar residues" evidence="1">
    <location>
        <begin position="161"/>
        <end position="177"/>
    </location>
</feature>
<organism evidence="2 3">
    <name type="scientific">Niveomyces insectorum RCEF 264</name>
    <dbReference type="NCBI Taxonomy" id="1081102"/>
    <lineage>
        <taxon>Eukaryota</taxon>
        <taxon>Fungi</taxon>
        <taxon>Dikarya</taxon>
        <taxon>Ascomycota</taxon>
        <taxon>Pezizomycotina</taxon>
        <taxon>Sordariomycetes</taxon>
        <taxon>Hypocreomycetidae</taxon>
        <taxon>Hypocreales</taxon>
        <taxon>Cordycipitaceae</taxon>
        <taxon>Niveomyces</taxon>
    </lineage>
</organism>
<comment type="caution">
    <text evidence="2">The sequence shown here is derived from an EMBL/GenBank/DDBJ whole genome shotgun (WGS) entry which is preliminary data.</text>
</comment>
<gene>
    <name evidence="2" type="ORF">SPI_04477</name>
</gene>
<evidence type="ECO:0000256" key="1">
    <source>
        <dbReference type="SAM" id="MobiDB-lite"/>
    </source>
</evidence>
<evidence type="ECO:0000313" key="2">
    <source>
        <dbReference type="EMBL" id="OAA61618.1"/>
    </source>
</evidence>
<dbReference type="OrthoDB" id="5239581at2759"/>
<feature type="region of interest" description="Disordered" evidence="1">
    <location>
        <begin position="423"/>
        <end position="467"/>
    </location>
</feature>
<dbReference type="Proteomes" id="UP000076874">
    <property type="component" value="Unassembled WGS sequence"/>
</dbReference>
<dbReference type="AlphaFoldDB" id="A0A167UIR1"/>
<accession>A0A167UIR1</accession>
<feature type="compositionally biased region" description="Polar residues" evidence="1">
    <location>
        <begin position="385"/>
        <end position="403"/>
    </location>
</feature>
<sequence length="467" mass="49330">MGLHITPYGTFYVQRSLRTGEVMQVLPVKRPDTPSRLPSVDSLGITETFIERRRASIAADNARASTSQDRLQQALASVGGERLLETGKAVLAQRDDGGSISSTTNNSRPTAPAAKHDGDFEMLLDHHTTNAASAPLSAATTTAAAGAAAAIATAVDPPQYAQWSEPRTSNTIAQHASSGEGARPDFQSPPPRSSLATAPHILPVRTWSGVVRRHSGQTVNLPPFHAIDSARALSLEAERRSNKDRKNRGHKGGRKRAVGSPRLRSLCGHSQSQDQSRSCSPGRSQSRSRSRSTSISTSTSTSGSISGSNSSSSSAVSIDSMISHGSGPSSLTSTSSVYSADSIGSPSVLAASPAASGCGITAQRASQGATSTHRRNSTHKDRPSFSPTSVVPKQPRSVASQSLPLPRKEKTVWIIRTLEPRKLSSTPGFTKMGSRANNDDDHSDTHGGYNDDQPQQVRTHVETHISS</sequence>
<name>A0A167UIR1_9HYPO</name>
<keyword evidence="3" id="KW-1185">Reference proteome</keyword>
<feature type="compositionally biased region" description="Basic residues" evidence="1">
    <location>
        <begin position="242"/>
        <end position="257"/>
    </location>
</feature>
<feature type="region of interest" description="Disordered" evidence="1">
    <location>
        <begin position="94"/>
        <end position="115"/>
    </location>
</feature>
<feature type="compositionally biased region" description="Polar residues" evidence="1">
    <location>
        <begin position="99"/>
        <end position="109"/>
    </location>
</feature>
<evidence type="ECO:0000313" key="3">
    <source>
        <dbReference type="Proteomes" id="UP000076874"/>
    </source>
</evidence>
<proteinExistence type="predicted"/>
<reference evidence="2 3" key="1">
    <citation type="journal article" date="2016" name="Genome Biol. Evol.">
        <title>Divergent and convergent evolution of fungal pathogenicity.</title>
        <authorList>
            <person name="Shang Y."/>
            <person name="Xiao G."/>
            <person name="Zheng P."/>
            <person name="Cen K."/>
            <person name="Zhan S."/>
            <person name="Wang C."/>
        </authorList>
    </citation>
    <scope>NUCLEOTIDE SEQUENCE [LARGE SCALE GENOMIC DNA]</scope>
    <source>
        <strain evidence="2 3">RCEF 264</strain>
    </source>
</reference>